<evidence type="ECO:0000313" key="3">
    <source>
        <dbReference type="Proteomes" id="UP000629468"/>
    </source>
</evidence>
<gene>
    <name evidence="2" type="ORF">Agabi119p4_5342</name>
</gene>
<sequence>MATVFGVPMPALDDAQNMQARPQRRRADPVEIIDVDELDDDVYQTHRLQAPGPSRPTQRNRHSSSSEVISLVDSDEEDLVVGSNNVRPASRTRLQSPPPRNSHWLPVPPVPPVPHRFAGQLTTRFRSRPAYISAIPHMDPVQHSSSEASAGSSSFTPCTNHGFGWGYYNPKRSTTSSPPTSPPGIRRVIGGPASTAGAGPRNRINYISFGNNFDILNDATVDEDEDPDHILHFLAREEEGLRGWDPGFNPARAFIRSEVIRRRNNTREESPYRKQYTHPQFSEPGFTFDFAPKSPLEIIDVTSPVVEPKSTAFHKPIVIDDEEDEMTAASSSGSLSFPESHPGPQTPKKSPAAPTLVCARCLGSLILGNNLTSEEQKLRRVWGLRCGHLIDGRCLLEIGRPPQLQHSDTIPDPEPLLPATVDRKGKGKAKVAVNEEERHDNPQDDGDTSIRSRLRSRHVNPTAASSSNPTTKRTTRTKQTQSQMPPPEYTWYCPVHGCGREHVSVKVNGEWIPEREDGAYGHSAGSGSGGGRRGRRGAGASTSSTAGRRVRLRFGFGHPEHDWSGSSTSTGPSEAALHEGPRGAIPLFL</sequence>
<proteinExistence type="predicted"/>
<feature type="compositionally biased region" description="Basic and acidic residues" evidence="1">
    <location>
        <begin position="433"/>
        <end position="442"/>
    </location>
</feature>
<feature type="compositionally biased region" description="Polar residues" evidence="1">
    <location>
        <begin position="82"/>
        <end position="95"/>
    </location>
</feature>
<feature type="region of interest" description="Disordered" evidence="1">
    <location>
        <begin position="320"/>
        <end position="352"/>
    </location>
</feature>
<accession>A0A8H7F1F8</accession>
<evidence type="ECO:0000313" key="2">
    <source>
        <dbReference type="EMBL" id="KAF7773175.1"/>
    </source>
</evidence>
<feature type="compositionally biased region" description="Low complexity" evidence="1">
    <location>
        <begin position="63"/>
        <end position="72"/>
    </location>
</feature>
<feature type="region of interest" description="Disordered" evidence="1">
    <location>
        <begin position="405"/>
        <end position="488"/>
    </location>
</feature>
<feature type="region of interest" description="Disordered" evidence="1">
    <location>
        <begin position="1"/>
        <end position="107"/>
    </location>
</feature>
<comment type="caution">
    <text evidence="2">The sequence shown here is derived from an EMBL/GenBank/DDBJ whole genome shotgun (WGS) entry which is preliminary data.</text>
</comment>
<dbReference type="Proteomes" id="UP000629468">
    <property type="component" value="Unassembled WGS sequence"/>
</dbReference>
<organism evidence="2 3">
    <name type="scientific">Agaricus bisporus var. burnettii</name>
    <dbReference type="NCBI Taxonomy" id="192524"/>
    <lineage>
        <taxon>Eukaryota</taxon>
        <taxon>Fungi</taxon>
        <taxon>Dikarya</taxon>
        <taxon>Basidiomycota</taxon>
        <taxon>Agaricomycotina</taxon>
        <taxon>Agaricomycetes</taxon>
        <taxon>Agaricomycetidae</taxon>
        <taxon>Agaricales</taxon>
        <taxon>Agaricineae</taxon>
        <taxon>Agaricaceae</taxon>
        <taxon>Agaricus</taxon>
    </lineage>
</organism>
<feature type="region of interest" description="Disordered" evidence="1">
    <location>
        <begin position="516"/>
        <end position="589"/>
    </location>
</feature>
<name>A0A8H7F1F8_AGABI</name>
<feature type="region of interest" description="Disordered" evidence="1">
    <location>
        <begin position="172"/>
        <end position="197"/>
    </location>
</feature>
<dbReference type="EMBL" id="JABXXO010000007">
    <property type="protein sequence ID" value="KAF7773175.1"/>
    <property type="molecule type" value="Genomic_DNA"/>
</dbReference>
<feature type="compositionally biased region" description="Low complexity" evidence="1">
    <location>
        <begin position="538"/>
        <end position="547"/>
    </location>
</feature>
<feature type="compositionally biased region" description="Pro residues" evidence="1">
    <location>
        <begin position="96"/>
        <end position="107"/>
    </location>
</feature>
<feature type="compositionally biased region" description="Polar residues" evidence="1">
    <location>
        <begin position="328"/>
        <end position="337"/>
    </location>
</feature>
<evidence type="ECO:0000256" key="1">
    <source>
        <dbReference type="SAM" id="MobiDB-lite"/>
    </source>
</evidence>
<feature type="compositionally biased region" description="Acidic residues" evidence="1">
    <location>
        <begin position="31"/>
        <end position="42"/>
    </location>
</feature>
<dbReference type="AlphaFoldDB" id="A0A8H7F1F8"/>
<protein>
    <submittedName>
        <fullName evidence="2">Uncharacterized protein</fullName>
    </submittedName>
</protein>
<reference evidence="2 3" key="1">
    <citation type="journal article" name="Sci. Rep.">
        <title>Telomere-to-telomere assembled and centromere annotated genomes of the two main subspecies of the button mushroom Agaricus bisporus reveal especially polymorphic chromosome ends.</title>
        <authorList>
            <person name="Sonnenberg A.S.M."/>
            <person name="Sedaghat-Telgerd N."/>
            <person name="Lavrijssen B."/>
            <person name="Ohm R.A."/>
            <person name="Hendrickx P.M."/>
            <person name="Scholtmeijer K."/>
            <person name="Baars J.J.P."/>
            <person name="van Peer A."/>
        </authorList>
    </citation>
    <scope>NUCLEOTIDE SEQUENCE [LARGE SCALE GENOMIC DNA]</scope>
    <source>
        <strain evidence="2 3">H119_p4</strain>
    </source>
</reference>